<sequence>MKYKLQSDDLQLVTIIEVVCADGTADIGPGFVFPGTTKHREWFEEPDIKYTIGTSETGWTDDEIGFEWFKEVFVPQA</sequence>
<dbReference type="Proteomes" id="UP000027222">
    <property type="component" value="Unassembled WGS sequence"/>
</dbReference>
<feature type="domain" description="DDE-1" evidence="1">
    <location>
        <begin position="19"/>
        <end position="76"/>
    </location>
</feature>
<dbReference type="HOGENOM" id="CLU_013929_16_0_1"/>
<feature type="non-terminal residue" evidence="2">
    <location>
        <position position="77"/>
    </location>
</feature>
<evidence type="ECO:0000313" key="3">
    <source>
        <dbReference type="Proteomes" id="UP000027222"/>
    </source>
</evidence>
<dbReference type="Pfam" id="PF03184">
    <property type="entry name" value="DDE_1"/>
    <property type="match status" value="1"/>
</dbReference>
<dbReference type="OrthoDB" id="3265672at2759"/>
<accession>A0A067SB86</accession>
<proteinExistence type="predicted"/>
<evidence type="ECO:0000313" key="2">
    <source>
        <dbReference type="EMBL" id="KDR68190.1"/>
    </source>
</evidence>
<dbReference type="InterPro" id="IPR004875">
    <property type="entry name" value="DDE_SF_endonuclease_dom"/>
</dbReference>
<organism evidence="2 3">
    <name type="scientific">Galerina marginata (strain CBS 339.88)</name>
    <dbReference type="NCBI Taxonomy" id="685588"/>
    <lineage>
        <taxon>Eukaryota</taxon>
        <taxon>Fungi</taxon>
        <taxon>Dikarya</taxon>
        <taxon>Basidiomycota</taxon>
        <taxon>Agaricomycotina</taxon>
        <taxon>Agaricomycetes</taxon>
        <taxon>Agaricomycetidae</taxon>
        <taxon>Agaricales</taxon>
        <taxon>Agaricineae</taxon>
        <taxon>Strophariaceae</taxon>
        <taxon>Galerina</taxon>
    </lineage>
</organism>
<gene>
    <name evidence="2" type="ORF">GALMADRAFT_23447</name>
</gene>
<evidence type="ECO:0000259" key="1">
    <source>
        <dbReference type="Pfam" id="PF03184"/>
    </source>
</evidence>
<dbReference type="GO" id="GO:0003676">
    <property type="term" value="F:nucleic acid binding"/>
    <property type="evidence" value="ECO:0007669"/>
    <property type="project" value="InterPro"/>
</dbReference>
<keyword evidence="3" id="KW-1185">Reference proteome</keyword>
<name>A0A067SB86_GALM3</name>
<dbReference type="EMBL" id="KL142409">
    <property type="protein sequence ID" value="KDR68190.1"/>
    <property type="molecule type" value="Genomic_DNA"/>
</dbReference>
<reference evidence="3" key="1">
    <citation type="journal article" date="2014" name="Proc. Natl. Acad. Sci. U.S.A.">
        <title>Extensive sampling of basidiomycete genomes demonstrates inadequacy of the white-rot/brown-rot paradigm for wood decay fungi.</title>
        <authorList>
            <person name="Riley R."/>
            <person name="Salamov A.A."/>
            <person name="Brown D.W."/>
            <person name="Nagy L.G."/>
            <person name="Floudas D."/>
            <person name="Held B.W."/>
            <person name="Levasseur A."/>
            <person name="Lombard V."/>
            <person name="Morin E."/>
            <person name="Otillar R."/>
            <person name="Lindquist E.A."/>
            <person name="Sun H."/>
            <person name="LaButti K.M."/>
            <person name="Schmutz J."/>
            <person name="Jabbour D."/>
            <person name="Luo H."/>
            <person name="Baker S.E."/>
            <person name="Pisabarro A.G."/>
            <person name="Walton J.D."/>
            <person name="Blanchette R.A."/>
            <person name="Henrissat B."/>
            <person name="Martin F."/>
            <person name="Cullen D."/>
            <person name="Hibbett D.S."/>
            <person name="Grigoriev I.V."/>
        </authorList>
    </citation>
    <scope>NUCLEOTIDE SEQUENCE [LARGE SCALE GENOMIC DNA]</scope>
    <source>
        <strain evidence="3">CBS 339.88</strain>
    </source>
</reference>
<dbReference type="AlphaFoldDB" id="A0A067SB86"/>
<protein>
    <recommendedName>
        <fullName evidence="1">DDE-1 domain-containing protein</fullName>
    </recommendedName>
</protein>